<accession>A0A8X6J7V8</accession>
<dbReference type="EMBL" id="BMAW01090282">
    <property type="protein sequence ID" value="GFS44060.1"/>
    <property type="molecule type" value="Genomic_DNA"/>
</dbReference>
<evidence type="ECO:0000313" key="1">
    <source>
        <dbReference type="EMBL" id="GFS44060.1"/>
    </source>
</evidence>
<dbReference type="AlphaFoldDB" id="A0A8X6J7V8"/>
<keyword evidence="2" id="KW-1185">Reference proteome</keyword>
<proteinExistence type="predicted"/>
<dbReference type="Proteomes" id="UP000887013">
    <property type="component" value="Unassembled WGS sequence"/>
</dbReference>
<organism evidence="1 2">
    <name type="scientific">Nephila pilipes</name>
    <name type="common">Giant wood spider</name>
    <name type="synonym">Nephila maculata</name>
    <dbReference type="NCBI Taxonomy" id="299642"/>
    <lineage>
        <taxon>Eukaryota</taxon>
        <taxon>Metazoa</taxon>
        <taxon>Ecdysozoa</taxon>
        <taxon>Arthropoda</taxon>
        <taxon>Chelicerata</taxon>
        <taxon>Arachnida</taxon>
        <taxon>Araneae</taxon>
        <taxon>Araneomorphae</taxon>
        <taxon>Entelegynae</taxon>
        <taxon>Araneoidea</taxon>
        <taxon>Nephilidae</taxon>
        <taxon>Nephila</taxon>
    </lineage>
</organism>
<name>A0A8X6J7V8_NEPPI</name>
<gene>
    <name evidence="1" type="ORF">NPIL_246101</name>
</gene>
<reference evidence="1" key="1">
    <citation type="submission" date="2020-08" db="EMBL/GenBank/DDBJ databases">
        <title>Multicomponent nature underlies the extraordinary mechanical properties of spider dragline silk.</title>
        <authorList>
            <person name="Kono N."/>
            <person name="Nakamura H."/>
            <person name="Mori M."/>
            <person name="Yoshida Y."/>
            <person name="Ohtoshi R."/>
            <person name="Malay A.D."/>
            <person name="Moran D.A.P."/>
            <person name="Tomita M."/>
            <person name="Numata K."/>
            <person name="Arakawa K."/>
        </authorList>
    </citation>
    <scope>NUCLEOTIDE SEQUENCE</scope>
</reference>
<protein>
    <submittedName>
        <fullName evidence="1">Uncharacterized protein</fullName>
    </submittedName>
</protein>
<evidence type="ECO:0000313" key="2">
    <source>
        <dbReference type="Proteomes" id="UP000887013"/>
    </source>
</evidence>
<comment type="caution">
    <text evidence="1">The sequence shown here is derived from an EMBL/GenBank/DDBJ whole genome shotgun (WGS) entry which is preliminary data.</text>
</comment>
<sequence>MRCQQLIFMTHPTPVLVGNGILNRTNRCLRSLTFGAVPHEQLLVSKSRFCSRRPSRHNLYARKKLEKLLETVPTIVRDHSRSPLAKFRGKNRDGGKPFTYC</sequence>